<evidence type="ECO:0000313" key="1">
    <source>
        <dbReference type="EMBL" id="CAG8497707.1"/>
    </source>
</evidence>
<accession>A0A9N9EY69</accession>
<dbReference type="Proteomes" id="UP000789396">
    <property type="component" value="Unassembled WGS sequence"/>
</dbReference>
<reference evidence="1" key="1">
    <citation type="submission" date="2021-06" db="EMBL/GenBank/DDBJ databases">
        <authorList>
            <person name="Kallberg Y."/>
            <person name="Tangrot J."/>
            <person name="Rosling A."/>
        </authorList>
    </citation>
    <scope>NUCLEOTIDE SEQUENCE</scope>
    <source>
        <strain evidence="1">IN212</strain>
    </source>
</reference>
<sequence length="423" mass="50120">METWIIDPYSFNDPIKIDLYDDINLKQIGFVPKKIFENKIIGIANRKVQIYDLFHDFKEYLPKDFEDKNENYKDDFKKYLRKYFKEYLREYFKDKNDIHLLSIMDEILFNIKKSKGDISGVLKDDTELITVCRGKLVTWKYDKNHENKMKLSASRSGDNTSEPSDELNVVDVFLKKNSLDPLNILAFELLSNDELMIMAKWYHEGLEDFTIVVALDHDDKIQIKYFFNTNYLINCSKIYKMNESFKDPSEELSEELLEKTSEELSEELSEKLSEKQSKELSEEKIEKLVKKQSKELTDKYLSKILFSVKYFEFIIKHLELEFFKSDNSLNNLITSHVEDISFFKLYAQNLLIAAILEHRIDLVDQVFNQCMKLIEDNPDEINVLKIITPYLHNLYESYPGHFNKFISQTSLLLSPSHRSIDYT</sequence>
<organism evidence="1 2">
    <name type="scientific">Racocetra fulgida</name>
    <dbReference type="NCBI Taxonomy" id="60492"/>
    <lineage>
        <taxon>Eukaryota</taxon>
        <taxon>Fungi</taxon>
        <taxon>Fungi incertae sedis</taxon>
        <taxon>Mucoromycota</taxon>
        <taxon>Glomeromycotina</taxon>
        <taxon>Glomeromycetes</taxon>
        <taxon>Diversisporales</taxon>
        <taxon>Gigasporaceae</taxon>
        <taxon>Racocetra</taxon>
    </lineage>
</organism>
<protein>
    <submittedName>
        <fullName evidence="1">12217_t:CDS:1</fullName>
    </submittedName>
</protein>
<dbReference type="EMBL" id="CAJVPZ010001691">
    <property type="protein sequence ID" value="CAG8497707.1"/>
    <property type="molecule type" value="Genomic_DNA"/>
</dbReference>
<keyword evidence="2" id="KW-1185">Reference proteome</keyword>
<comment type="caution">
    <text evidence="1">The sequence shown here is derived from an EMBL/GenBank/DDBJ whole genome shotgun (WGS) entry which is preliminary data.</text>
</comment>
<dbReference type="AlphaFoldDB" id="A0A9N9EY69"/>
<name>A0A9N9EY69_9GLOM</name>
<feature type="non-terminal residue" evidence="1">
    <location>
        <position position="423"/>
    </location>
</feature>
<evidence type="ECO:0000313" key="2">
    <source>
        <dbReference type="Proteomes" id="UP000789396"/>
    </source>
</evidence>
<gene>
    <name evidence="1" type="ORF">RFULGI_LOCUS2289</name>
</gene>
<proteinExistence type="predicted"/>
<dbReference type="OrthoDB" id="2352140at2759"/>